<dbReference type="STRING" id="1461693.ATO10_12117"/>
<evidence type="ECO:0000313" key="2">
    <source>
        <dbReference type="EMBL" id="KCV81658.1"/>
    </source>
</evidence>
<name>A0A058ZJA5_9RHOB</name>
<dbReference type="Proteomes" id="UP000024836">
    <property type="component" value="Unassembled WGS sequence"/>
</dbReference>
<feature type="signal peptide" evidence="1">
    <location>
        <begin position="1"/>
        <end position="21"/>
    </location>
</feature>
<keyword evidence="3" id="KW-1185">Reference proteome</keyword>
<evidence type="ECO:0000313" key="3">
    <source>
        <dbReference type="Proteomes" id="UP000024836"/>
    </source>
</evidence>
<dbReference type="EMBL" id="AQQY01000007">
    <property type="protein sequence ID" value="KCV81658.1"/>
    <property type="molecule type" value="Genomic_DNA"/>
</dbReference>
<proteinExistence type="predicted"/>
<keyword evidence="1" id="KW-0732">Signal</keyword>
<evidence type="ECO:0000256" key="1">
    <source>
        <dbReference type="SAM" id="SignalP"/>
    </source>
</evidence>
<dbReference type="AlphaFoldDB" id="A0A058ZJA5"/>
<accession>A0A058ZJA5</accession>
<dbReference type="RefSeq" id="WP_035251831.1">
    <property type="nucleotide sequence ID" value="NZ_AQQY01000007.1"/>
</dbReference>
<organism evidence="2 3">
    <name type="scientific">Actibacterium atlanticum</name>
    <dbReference type="NCBI Taxonomy" id="1461693"/>
    <lineage>
        <taxon>Bacteria</taxon>
        <taxon>Pseudomonadati</taxon>
        <taxon>Pseudomonadota</taxon>
        <taxon>Alphaproteobacteria</taxon>
        <taxon>Rhodobacterales</taxon>
        <taxon>Roseobacteraceae</taxon>
        <taxon>Actibacterium</taxon>
    </lineage>
</organism>
<dbReference type="eggNOG" id="ENOG5033B2W">
    <property type="taxonomic scope" value="Bacteria"/>
</dbReference>
<dbReference type="OrthoDB" id="7872928at2"/>
<protein>
    <recommendedName>
        <fullName evidence="4">Lipoprotein</fullName>
    </recommendedName>
</protein>
<evidence type="ECO:0008006" key="4">
    <source>
        <dbReference type="Google" id="ProtNLM"/>
    </source>
</evidence>
<reference evidence="2 3" key="1">
    <citation type="submission" date="2013-04" db="EMBL/GenBank/DDBJ databases">
        <title>Shimia sp. 22II-S11-Z10 Genome Sequencing.</title>
        <authorList>
            <person name="Lai Q."/>
            <person name="Li G."/>
            <person name="Shao Z."/>
        </authorList>
    </citation>
    <scope>NUCLEOTIDE SEQUENCE [LARGE SCALE GENOMIC DNA]</scope>
    <source>
        <strain evidence="3">22II-S11-Z10</strain>
    </source>
</reference>
<gene>
    <name evidence="2" type="ORF">ATO10_12117</name>
</gene>
<sequence>MRKIALISFALLAACASDQDAAPKEVRVTQDTLSVRLTNGKLCKAPRPETGNWAGQFDTCDSPIEYRVEGVDRTNPVRILFEEFFGALGGEDLLLPEARVTLTAPDGQAWVFLSPPRVKAD</sequence>
<dbReference type="PROSITE" id="PS51257">
    <property type="entry name" value="PROKAR_LIPOPROTEIN"/>
    <property type="match status" value="1"/>
</dbReference>
<comment type="caution">
    <text evidence="2">The sequence shown here is derived from an EMBL/GenBank/DDBJ whole genome shotgun (WGS) entry which is preliminary data.</text>
</comment>
<feature type="chain" id="PRO_5001572222" description="Lipoprotein" evidence="1">
    <location>
        <begin position="22"/>
        <end position="121"/>
    </location>
</feature>